<keyword evidence="2" id="KW-1185">Reference proteome</keyword>
<reference evidence="1 2" key="1">
    <citation type="submission" date="2017-12" db="EMBL/GenBank/DDBJ databases">
        <authorList>
            <person name="Pombert J.-F."/>
            <person name="Haag K.L."/>
            <person name="Ebert D."/>
        </authorList>
    </citation>
    <scope>NUCLEOTIDE SEQUENCE [LARGE SCALE GENOMIC DNA]</scope>
    <source>
        <strain evidence="1">IL-G-3</strain>
    </source>
</reference>
<comment type="caution">
    <text evidence="1">The sequence shown here is derived from an EMBL/GenBank/DDBJ whole genome shotgun (WGS) entry which is preliminary data.</text>
</comment>
<dbReference type="VEuPathDB" id="MicrosporidiaDB:CWI38_0468p0020"/>
<name>A0A4Q9LX22_9MICR</name>
<organism evidence="1 2">
    <name type="scientific">Hamiltosporidium tvaerminnensis</name>
    <dbReference type="NCBI Taxonomy" id="1176355"/>
    <lineage>
        <taxon>Eukaryota</taxon>
        <taxon>Fungi</taxon>
        <taxon>Fungi incertae sedis</taxon>
        <taxon>Microsporidia</taxon>
        <taxon>Dubosqiidae</taxon>
        <taxon>Hamiltosporidium</taxon>
    </lineage>
</organism>
<dbReference type="EMBL" id="PITK01000468">
    <property type="protein sequence ID" value="TBU13323.1"/>
    <property type="molecule type" value="Genomic_DNA"/>
</dbReference>
<gene>
    <name evidence="1" type="ORF">CWI38_0468p0020</name>
</gene>
<protein>
    <submittedName>
        <fullName evidence="1">Uncharacterized protein</fullName>
    </submittedName>
</protein>
<sequence>MEVKGSLSKGVSIVFYMEYCILYGDRKGDILEVKGSLSKGKGVILEVKGSLNKGVSIVFYIEVKGSLNKTINKSQA</sequence>
<evidence type="ECO:0000313" key="1">
    <source>
        <dbReference type="EMBL" id="TBU13323.1"/>
    </source>
</evidence>
<dbReference type="Proteomes" id="UP000292282">
    <property type="component" value="Unassembled WGS sequence"/>
</dbReference>
<accession>A0A4Q9LX22</accession>
<proteinExistence type="predicted"/>
<dbReference type="AlphaFoldDB" id="A0A4Q9LX22"/>
<evidence type="ECO:0000313" key="2">
    <source>
        <dbReference type="Proteomes" id="UP000292282"/>
    </source>
</evidence>